<name>A0A328VH20_9CHLR</name>
<dbReference type="InterPro" id="IPR052018">
    <property type="entry name" value="PHP_domain"/>
</dbReference>
<sequence length="286" mass="31529">MTKELSFATASDHQTSPAGTMTLMTAAGYSRADIHMHTNLGDGWASPAQVIKEARRRGLRLIAITDHDHLEGAWRVAELLAREQALGPDGDGQEAATPLELVIGVEVTTRDGHLLGLFVDKPPRAQRPAEEAIDEIKAQGGLVVVPHPFGRLVPSLSRARIEELLSKGYCIDALEMYNPSPANASQRHMVRLANQEWQLAEVGGSDAHFWQHIGVAYTLFPGQSAEELRQAILLRRATPGGQEVPTPRLPLGVYVAQCAWSWLVDPPRRAWRARRNHQNHRGVVVR</sequence>
<dbReference type="InterPro" id="IPR004013">
    <property type="entry name" value="PHP_dom"/>
</dbReference>
<dbReference type="PANTHER" id="PTHR42924:SF3">
    <property type="entry name" value="POLYMERASE_HISTIDINOL PHOSPHATASE N-TERMINAL DOMAIN-CONTAINING PROTEIN"/>
    <property type="match status" value="1"/>
</dbReference>
<reference evidence="2 3" key="1">
    <citation type="submission" date="2016-08" db="EMBL/GenBank/DDBJ databases">
        <title>Analysis of Carbohydrate Active Enzymes in Thermogemmatispora T81 Reveals Carbohydrate Degradation Ability.</title>
        <authorList>
            <person name="Tomazini A."/>
            <person name="Lal S."/>
            <person name="Stott M."/>
            <person name="Henrissat B."/>
            <person name="Polikarpov I."/>
            <person name="Sparling R."/>
            <person name="Levin D.B."/>
        </authorList>
    </citation>
    <scope>NUCLEOTIDE SEQUENCE [LARGE SCALE GENOMIC DNA]</scope>
    <source>
        <strain evidence="2 3">T81</strain>
    </source>
</reference>
<dbReference type="PANTHER" id="PTHR42924">
    <property type="entry name" value="EXONUCLEASE"/>
    <property type="match status" value="1"/>
</dbReference>
<evidence type="ECO:0000259" key="1">
    <source>
        <dbReference type="SMART" id="SM00481"/>
    </source>
</evidence>
<organism evidence="2 3">
    <name type="scientific">Thermogemmatispora tikiterensis</name>
    <dbReference type="NCBI Taxonomy" id="1825093"/>
    <lineage>
        <taxon>Bacteria</taxon>
        <taxon>Bacillati</taxon>
        <taxon>Chloroflexota</taxon>
        <taxon>Ktedonobacteria</taxon>
        <taxon>Thermogemmatisporales</taxon>
        <taxon>Thermogemmatisporaceae</taxon>
        <taxon>Thermogemmatispora</taxon>
    </lineage>
</organism>
<protein>
    <recommendedName>
        <fullName evidence="1">Polymerase/histidinol phosphatase N-terminal domain-containing protein</fullName>
    </recommendedName>
</protein>
<dbReference type="GO" id="GO:0004534">
    <property type="term" value="F:5'-3' RNA exonuclease activity"/>
    <property type="evidence" value="ECO:0007669"/>
    <property type="project" value="TreeGrafter"/>
</dbReference>
<proteinExistence type="predicted"/>
<dbReference type="Proteomes" id="UP000248706">
    <property type="component" value="Unassembled WGS sequence"/>
</dbReference>
<dbReference type="NCBIfam" id="NF038032">
    <property type="entry name" value="CehA_McbA_metalo"/>
    <property type="match status" value="1"/>
</dbReference>
<dbReference type="Pfam" id="PF02811">
    <property type="entry name" value="PHP"/>
    <property type="match status" value="1"/>
</dbReference>
<dbReference type="SMART" id="SM00481">
    <property type="entry name" value="POLIIIAc"/>
    <property type="match status" value="1"/>
</dbReference>
<dbReference type="Pfam" id="PF13263">
    <property type="entry name" value="PHP_C"/>
    <property type="match status" value="1"/>
</dbReference>
<dbReference type="EMBL" id="MCIF01000002">
    <property type="protein sequence ID" value="RAQ95402.1"/>
    <property type="molecule type" value="Genomic_DNA"/>
</dbReference>
<dbReference type="GO" id="GO:0035312">
    <property type="term" value="F:5'-3' DNA exonuclease activity"/>
    <property type="evidence" value="ECO:0007669"/>
    <property type="project" value="TreeGrafter"/>
</dbReference>
<dbReference type="InterPro" id="IPR016195">
    <property type="entry name" value="Pol/histidinol_Pase-like"/>
</dbReference>
<evidence type="ECO:0000313" key="2">
    <source>
        <dbReference type="EMBL" id="RAQ95402.1"/>
    </source>
</evidence>
<dbReference type="SUPFAM" id="SSF89550">
    <property type="entry name" value="PHP domain-like"/>
    <property type="match status" value="1"/>
</dbReference>
<dbReference type="InterPro" id="IPR003141">
    <property type="entry name" value="Pol/His_phosphatase_N"/>
</dbReference>
<keyword evidence="3" id="KW-1185">Reference proteome</keyword>
<evidence type="ECO:0000313" key="3">
    <source>
        <dbReference type="Proteomes" id="UP000248706"/>
    </source>
</evidence>
<dbReference type="Gene3D" id="3.20.20.140">
    <property type="entry name" value="Metal-dependent hydrolases"/>
    <property type="match status" value="1"/>
</dbReference>
<accession>A0A328VH20</accession>
<gene>
    <name evidence="2" type="ORF">A4R35_07630</name>
</gene>
<feature type="domain" description="Polymerase/histidinol phosphatase N-terminal" evidence="1">
    <location>
        <begin position="32"/>
        <end position="111"/>
    </location>
</feature>
<dbReference type="OrthoDB" id="9804333at2"/>
<dbReference type="AlphaFoldDB" id="A0A328VH20"/>
<comment type="caution">
    <text evidence="2">The sequence shown here is derived from an EMBL/GenBank/DDBJ whole genome shotgun (WGS) entry which is preliminary data.</text>
</comment>
<dbReference type="RefSeq" id="WP_112428099.1">
    <property type="nucleotide sequence ID" value="NZ_MCIF01000002.1"/>
</dbReference>